<dbReference type="PROSITE" id="PS50053">
    <property type="entry name" value="UBIQUITIN_2"/>
    <property type="match status" value="1"/>
</dbReference>
<evidence type="ECO:0000259" key="1">
    <source>
        <dbReference type="PROSITE" id="PS50053"/>
    </source>
</evidence>
<protein>
    <recommendedName>
        <fullName evidence="1">Ubiquitin-like domain-containing protein</fullName>
    </recommendedName>
</protein>
<dbReference type="SMART" id="SM00213">
    <property type="entry name" value="UBQ"/>
    <property type="match status" value="1"/>
</dbReference>
<sequence>MALPPVQGWSPRAEPKLFRLRIRDPQGKGSDIEASTAETVGQLKQRLEAAYGTPVTEQRLLCRGALMLETRSLGSYGLAEGAVVVSAPRLQLRNGSGINGGVGWGHNREPGKVQPWDAQRGFLMVPGGNDKWRPDNSGKVSALESDIFFDSTRLPFHWQIISHEFETSKAIADSSS</sequence>
<proteinExistence type="predicted"/>
<dbReference type="Proteomes" id="UP000626109">
    <property type="component" value="Unassembled WGS sequence"/>
</dbReference>
<dbReference type="InterPro" id="IPR000626">
    <property type="entry name" value="Ubiquitin-like_dom"/>
</dbReference>
<dbReference type="EMBL" id="CAJNNV010026599">
    <property type="protein sequence ID" value="CAE8618592.1"/>
    <property type="molecule type" value="Genomic_DNA"/>
</dbReference>
<dbReference type="AlphaFoldDB" id="A0A813JL37"/>
<dbReference type="CDD" id="cd17039">
    <property type="entry name" value="Ubl_ubiquitin_like"/>
    <property type="match status" value="1"/>
</dbReference>
<evidence type="ECO:0000313" key="4">
    <source>
        <dbReference type="Proteomes" id="UP000626109"/>
    </source>
</evidence>
<dbReference type="Pfam" id="PF00240">
    <property type="entry name" value="ubiquitin"/>
    <property type="match status" value="1"/>
</dbReference>
<dbReference type="InterPro" id="IPR029071">
    <property type="entry name" value="Ubiquitin-like_domsf"/>
</dbReference>
<evidence type="ECO:0000313" key="3">
    <source>
        <dbReference type="EMBL" id="CAE8679487.1"/>
    </source>
</evidence>
<dbReference type="SUPFAM" id="SSF54236">
    <property type="entry name" value="Ubiquitin-like"/>
    <property type="match status" value="1"/>
</dbReference>
<keyword evidence="5" id="KW-1185">Reference proteome</keyword>
<evidence type="ECO:0000313" key="2">
    <source>
        <dbReference type="EMBL" id="CAE8618592.1"/>
    </source>
</evidence>
<accession>A0A813JL37</accession>
<dbReference type="Gene3D" id="3.10.20.90">
    <property type="entry name" value="Phosphatidylinositol 3-kinase Catalytic Subunit, Chain A, domain 1"/>
    <property type="match status" value="1"/>
</dbReference>
<reference evidence="3" key="1">
    <citation type="submission" date="2021-02" db="EMBL/GenBank/DDBJ databases">
        <authorList>
            <person name="Dougan E. K."/>
            <person name="Rhodes N."/>
            <person name="Thang M."/>
            <person name="Chan C."/>
        </authorList>
    </citation>
    <scope>NUCLEOTIDE SEQUENCE</scope>
</reference>
<dbReference type="Proteomes" id="UP000654075">
    <property type="component" value="Unassembled WGS sequence"/>
</dbReference>
<feature type="domain" description="Ubiquitin-like" evidence="1">
    <location>
        <begin position="18"/>
        <end position="84"/>
    </location>
</feature>
<gene>
    <name evidence="2" type="ORF">PGLA1383_LOCUS36205</name>
    <name evidence="3" type="ORF">PGLA2088_LOCUS21382</name>
</gene>
<dbReference type="EMBL" id="CAJNNW010025767">
    <property type="protein sequence ID" value="CAE8679487.1"/>
    <property type="molecule type" value="Genomic_DNA"/>
</dbReference>
<organism evidence="3 4">
    <name type="scientific">Polarella glacialis</name>
    <name type="common">Dinoflagellate</name>
    <dbReference type="NCBI Taxonomy" id="89957"/>
    <lineage>
        <taxon>Eukaryota</taxon>
        <taxon>Sar</taxon>
        <taxon>Alveolata</taxon>
        <taxon>Dinophyceae</taxon>
        <taxon>Suessiales</taxon>
        <taxon>Suessiaceae</taxon>
        <taxon>Polarella</taxon>
    </lineage>
</organism>
<name>A0A813JL37_POLGL</name>
<dbReference type="OMA" id="PWEILSH"/>
<comment type="caution">
    <text evidence="3">The sequence shown here is derived from an EMBL/GenBank/DDBJ whole genome shotgun (WGS) entry which is preliminary data.</text>
</comment>
<dbReference type="OrthoDB" id="428577at2759"/>
<evidence type="ECO:0000313" key="5">
    <source>
        <dbReference type="Proteomes" id="UP000654075"/>
    </source>
</evidence>